<proteinExistence type="predicted"/>
<evidence type="ECO:0000256" key="1">
    <source>
        <dbReference type="SAM" id="Phobius"/>
    </source>
</evidence>
<dbReference type="GO" id="GO:0008773">
    <property type="term" value="F:[protein-PII] uridylyltransferase activity"/>
    <property type="evidence" value="ECO:0007669"/>
    <property type="project" value="UniProtKB-EC"/>
</dbReference>
<feature type="transmembrane region" description="Helical" evidence="1">
    <location>
        <begin position="21"/>
        <end position="47"/>
    </location>
</feature>
<dbReference type="EC" id="2.7.7.59" evidence="2"/>
<sequence length="92" mass="10244">MNAKAEERSERMSEARFRFGGIQAYSSLAVSVIAALVLLGLTVYMVVNEIASFWAIIALIVFYAVSQSGPSGFFELCRGIADFFRRNDRKPD</sequence>
<evidence type="ECO:0000313" key="2">
    <source>
        <dbReference type="EMBL" id="EAP75443.1"/>
    </source>
</evidence>
<dbReference type="Proteomes" id="UP000005954">
    <property type="component" value="Unassembled WGS sequence"/>
</dbReference>
<organism evidence="2 3">
    <name type="scientific">Roseovarius nubinhibens (strain ATCC BAA-591 / DSM 15170 / ISM)</name>
    <dbReference type="NCBI Taxonomy" id="89187"/>
    <lineage>
        <taxon>Bacteria</taxon>
        <taxon>Pseudomonadati</taxon>
        <taxon>Pseudomonadota</taxon>
        <taxon>Alphaproteobacteria</taxon>
        <taxon>Rhodobacterales</taxon>
        <taxon>Roseobacteraceae</taxon>
        <taxon>Roseovarius</taxon>
    </lineage>
</organism>
<keyword evidence="2" id="KW-0548">Nucleotidyltransferase</keyword>
<reference evidence="2 3" key="1">
    <citation type="submission" date="2005-12" db="EMBL/GenBank/DDBJ databases">
        <authorList>
            <person name="Moran M.A."/>
            <person name="Ferriera S."/>
            <person name="Johnson J."/>
            <person name="Kravitz S."/>
            <person name="Halpern A."/>
            <person name="Remington K."/>
            <person name="Beeson K."/>
            <person name="Tran B."/>
            <person name="Rogers Y.-H."/>
            <person name="Friedman R."/>
            <person name="Venter J.C."/>
        </authorList>
    </citation>
    <scope>NUCLEOTIDE SEQUENCE [LARGE SCALE GENOMIC DNA]</scope>
    <source>
        <strain evidence="3">ATCC BAA-591 / DSM 15170 / ISM</strain>
    </source>
</reference>
<keyword evidence="3" id="KW-1185">Reference proteome</keyword>
<comment type="caution">
    <text evidence="2">The sequence shown here is derived from an EMBL/GenBank/DDBJ whole genome shotgun (WGS) entry which is preliminary data.</text>
</comment>
<keyword evidence="1" id="KW-1133">Transmembrane helix</keyword>
<accession>A3SQN4</accession>
<protein>
    <submittedName>
        <fullName evidence="2">PII uridylyl-transferase</fullName>
        <ecNumber evidence="2">2.7.7.59</ecNumber>
    </submittedName>
</protein>
<feature type="transmembrane region" description="Helical" evidence="1">
    <location>
        <begin position="53"/>
        <end position="76"/>
    </location>
</feature>
<keyword evidence="2" id="KW-0808">Transferase</keyword>
<keyword evidence="1" id="KW-0812">Transmembrane</keyword>
<dbReference type="EMBL" id="AALY01000003">
    <property type="protein sequence ID" value="EAP75443.1"/>
    <property type="molecule type" value="Genomic_DNA"/>
</dbReference>
<gene>
    <name evidence="2" type="ORF">ISM_09981</name>
</gene>
<dbReference type="AlphaFoldDB" id="A3SQN4"/>
<evidence type="ECO:0000313" key="3">
    <source>
        <dbReference type="Proteomes" id="UP000005954"/>
    </source>
</evidence>
<dbReference type="HOGENOM" id="CLU_2411349_0_0_5"/>
<keyword evidence="1" id="KW-0472">Membrane</keyword>
<name>A3SQN4_ROSNI</name>